<dbReference type="InterPro" id="IPR050190">
    <property type="entry name" value="UPF0213_domain"/>
</dbReference>
<dbReference type="EMBL" id="MHLO01000026">
    <property type="protein sequence ID" value="OGZ11999.1"/>
    <property type="molecule type" value="Genomic_DNA"/>
</dbReference>
<dbReference type="PANTHER" id="PTHR34477:SF1">
    <property type="entry name" value="UPF0213 PROTEIN YHBQ"/>
    <property type="match status" value="1"/>
</dbReference>
<name>A0A1G2DEE9_9BACT</name>
<sequence length="89" mass="10352">MYFVYILKCADGSFYTGITTDLKRRFEEHKSGKGGRYTRAHGALRMLYREKQKDRSSALKREAAIKRWGRADKLALSRSRAHKPAPPRH</sequence>
<dbReference type="PANTHER" id="PTHR34477">
    <property type="entry name" value="UPF0213 PROTEIN YHBQ"/>
    <property type="match status" value="1"/>
</dbReference>
<accession>A0A1G2DEE9</accession>
<organism evidence="3 4">
    <name type="scientific">Candidatus Lloydbacteria bacterium RIFCSPHIGHO2_02_FULL_54_17</name>
    <dbReference type="NCBI Taxonomy" id="1798664"/>
    <lineage>
        <taxon>Bacteria</taxon>
        <taxon>Candidatus Lloydiibacteriota</taxon>
    </lineage>
</organism>
<dbReference type="AlphaFoldDB" id="A0A1G2DEE9"/>
<protein>
    <recommendedName>
        <fullName evidence="2">GIY-YIG domain-containing protein</fullName>
    </recommendedName>
</protein>
<feature type="domain" description="GIY-YIG" evidence="2">
    <location>
        <begin position="1"/>
        <end position="75"/>
    </location>
</feature>
<dbReference type="InterPro" id="IPR000305">
    <property type="entry name" value="GIY-YIG_endonuc"/>
</dbReference>
<evidence type="ECO:0000256" key="1">
    <source>
        <dbReference type="ARBA" id="ARBA00007435"/>
    </source>
</evidence>
<gene>
    <name evidence="3" type="ORF">A3C93_01335</name>
</gene>
<dbReference type="PROSITE" id="PS50164">
    <property type="entry name" value="GIY_YIG"/>
    <property type="match status" value="1"/>
</dbReference>
<dbReference type="SUPFAM" id="SSF82771">
    <property type="entry name" value="GIY-YIG endonuclease"/>
    <property type="match status" value="1"/>
</dbReference>
<proteinExistence type="inferred from homology"/>
<dbReference type="Gene3D" id="3.40.1440.10">
    <property type="entry name" value="GIY-YIG endonuclease"/>
    <property type="match status" value="1"/>
</dbReference>
<dbReference type="Pfam" id="PF01541">
    <property type="entry name" value="GIY-YIG"/>
    <property type="match status" value="1"/>
</dbReference>
<dbReference type="InterPro" id="IPR035901">
    <property type="entry name" value="GIY-YIG_endonuc_sf"/>
</dbReference>
<comment type="caution">
    <text evidence="3">The sequence shown here is derived from an EMBL/GenBank/DDBJ whole genome shotgun (WGS) entry which is preliminary data.</text>
</comment>
<reference evidence="3 4" key="1">
    <citation type="journal article" date="2016" name="Nat. Commun.">
        <title>Thousands of microbial genomes shed light on interconnected biogeochemical processes in an aquifer system.</title>
        <authorList>
            <person name="Anantharaman K."/>
            <person name="Brown C.T."/>
            <person name="Hug L.A."/>
            <person name="Sharon I."/>
            <person name="Castelle C.J."/>
            <person name="Probst A.J."/>
            <person name="Thomas B.C."/>
            <person name="Singh A."/>
            <person name="Wilkins M.J."/>
            <person name="Karaoz U."/>
            <person name="Brodie E.L."/>
            <person name="Williams K.H."/>
            <person name="Hubbard S.S."/>
            <person name="Banfield J.F."/>
        </authorList>
    </citation>
    <scope>NUCLEOTIDE SEQUENCE [LARGE SCALE GENOMIC DNA]</scope>
</reference>
<dbReference type="Proteomes" id="UP000178636">
    <property type="component" value="Unassembled WGS sequence"/>
</dbReference>
<evidence type="ECO:0000313" key="4">
    <source>
        <dbReference type="Proteomes" id="UP000178636"/>
    </source>
</evidence>
<dbReference type="CDD" id="cd10456">
    <property type="entry name" value="GIY-YIG_UPF0213"/>
    <property type="match status" value="1"/>
</dbReference>
<evidence type="ECO:0000259" key="2">
    <source>
        <dbReference type="PROSITE" id="PS50164"/>
    </source>
</evidence>
<dbReference type="STRING" id="1798664.A3C93_01335"/>
<evidence type="ECO:0000313" key="3">
    <source>
        <dbReference type="EMBL" id="OGZ11999.1"/>
    </source>
</evidence>
<comment type="similarity">
    <text evidence="1">Belongs to the UPF0213 family.</text>
</comment>